<dbReference type="InterPro" id="IPR012312">
    <property type="entry name" value="Hemerythrin-like"/>
</dbReference>
<keyword evidence="6" id="KW-1185">Reference proteome</keyword>
<organism evidence="5 6">
    <name type="scientific">Thalassotalea profundi</name>
    <dbReference type="NCBI Taxonomy" id="2036687"/>
    <lineage>
        <taxon>Bacteria</taxon>
        <taxon>Pseudomonadati</taxon>
        <taxon>Pseudomonadota</taxon>
        <taxon>Gammaproteobacteria</taxon>
        <taxon>Alteromonadales</taxon>
        <taxon>Colwelliaceae</taxon>
        <taxon>Thalassotalea</taxon>
    </lineage>
</organism>
<evidence type="ECO:0000256" key="3">
    <source>
        <dbReference type="ARBA" id="ARBA00023004"/>
    </source>
</evidence>
<dbReference type="InterPro" id="IPR050669">
    <property type="entry name" value="Hemerythrin"/>
</dbReference>
<accession>A0ABQ3IMZ4</accession>
<dbReference type="PANTHER" id="PTHR37164:SF1">
    <property type="entry name" value="BACTERIOHEMERYTHRIN"/>
    <property type="match status" value="1"/>
</dbReference>
<keyword evidence="2" id="KW-0479">Metal-binding</keyword>
<dbReference type="InterPro" id="IPR012827">
    <property type="entry name" value="Hemerythrin_metal-bd"/>
</dbReference>
<dbReference type="InterPro" id="IPR035938">
    <property type="entry name" value="Hemerythrin-like_sf"/>
</dbReference>
<evidence type="ECO:0000256" key="2">
    <source>
        <dbReference type="ARBA" id="ARBA00022723"/>
    </source>
</evidence>
<reference evidence="6" key="1">
    <citation type="journal article" date="2019" name="Int. J. Syst. Evol. Microbiol.">
        <title>The Global Catalogue of Microorganisms (GCM) 10K type strain sequencing project: providing services to taxonomists for standard genome sequencing and annotation.</title>
        <authorList>
            <consortium name="The Broad Institute Genomics Platform"/>
            <consortium name="The Broad Institute Genome Sequencing Center for Infectious Disease"/>
            <person name="Wu L."/>
            <person name="Ma J."/>
        </authorList>
    </citation>
    <scope>NUCLEOTIDE SEQUENCE [LARGE SCALE GENOMIC DNA]</scope>
    <source>
        <strain evidence="6">CGMCC 1.15922</strain>
    </source>
</reference>
<evidence type="ECO:0000313" key="6">
    <source>
        <dbReference type="Proteomes" id="UP000626370"/>
    </source>
</evidence>
<dbReference type="Gene3D" id="1.20.120.50">
    <property type="entry name" value="Hemerythrin-like"/>
    <property type="match status" value="1"/>
</dbReference>
<comment type="similarity">
    <text evidence="1">Belongs to the hemerythrin family.</text>
</comment>
<feature type="domain" description="Hemerythrin-like" evidence="4">
    <location>
        <begin position="14"/>
        <end position="124"/>
    </location>
</feature>
<evidence type="ECO:0000313" key="5">
    <source>
        <dbReference type="EMBL" id="GHE88353.1"/>
    </source>
</evidence>
<keyword evidence="3" id="KW-0408">Iron</keyword>
<evidence type="ECO:0000256" key="1">
    <source>
        <dbReference type="ARBA" id="ARBA00010587"/>
    </source>
</evidence>
<dbReference type="SUPFAM" id="SSF47188">
    <property type="entry name" value="Hemerythrin-like"/>
    <property type="match status" value="1"/>
</dbReference>
<dbReference type="CDD" id="cd12107">
    <property type="entry name" value="Hemerythrin"/>
    <property type="match status" value="1"/>
</dbReference>
<evidence type="ECO:0000259" key="4">
    <source>
        <dbReference type="Pfam" id="PF01814"/>
    </source>
</evidence>
<dbReference type="NCBIfam" id="TIGR02481">
    <property type="entry name" value="hemeryth_dom"/>
    <property type="match status" value="1"/>
</dbReference>
<sequence length="132" mass="15740">MPLIKWDDATLSVGIESIDNQHKIIIECINELSINIKENKSLILLEKQFDKLISYTKYHFANEEPYFKHLNEKDILLHQLQHKHFIEQLYLYKDEALEHISQDVLDSLLDWFIAHIQCEDMKLMSKKSTKDI</sequence>
<comment type="caution">
    <text evidence="5">The sequence shown here is derived from an EMBL/GenBank/DDBJ whole genome shotgun (WGS) entry which is preliminary data.</text>
</comment>
<gene>
    <name evidence="5" type="ORF">GCM10011501_17200</name>
</gene>
<dbReference type="RefSeq" id="WP_189377864.1">
    <property type="nucleotide sequence ID" value="NZ_BNAH01000006.1"/>
</dbReference>
<name>A0ABQ3IMZ4_9GAMM</name>
<dbReference type="NCBIfam" id="NF033749">
    <property type="entry name" value="bact_hemeryth"/>
    <property type="match status" value="1"/>
</dbReference>
<protein>
    <submittedName>
        <fullName evidence="5">Bacteriohemerythrin</fullName>
    </submittedName>
</protein>
<dbReference type="EMBL" id="BNAH01000006">
    <property type="protein sequence ID" value="GHE88353.1"/>
    <property type="molecule type" value="Genomic_DNA"/>
</dbReference>
<dbReference type="Proteomes" id="UP000626370">
    <property type="component" value="Unassembled WGS sequence"/>
</dbReference>
<proteinExistence type="inferred from homology"/>
<dbReference type="Pfam" id="PF01814">
    <property type="entry name" value="Hemerythrin"/>
    <property type="match status" value="1"/>
</dbReference>
<dbReference type="PANTHER" id="PTHR37164">
    <property type="entry name" value="BACTERIOHEMERYTHRIN"/>
    <property type="match status" value="1"/>
</dbReference>